<dbReference type="InterPro" id="IPR051200">
    <property type="entry name" value="Host-pathogen_enzymatic-act"/>
</dbReference>
<sequence>MNNRLIVANAGNDTLTLVDLKNKYEIENIFLNNICRNRERVNIFSMNRPCIGPHHIIKGSNDSIIYTANSYDNSVFKIDINKKTVIDTVYVGSCPKHLELLNGCIFVTNTDSNSVSVIDEKEFILLENIPVGEKPHDIKINNSENLIYVANSSGYSLSLIYLDSNKIDEIRLKFNPFHIIINKDKVYILCPQSNGTMQSIIQILDIKDNILLTELKVEGVILDMVVIEDTDILYTTNAFDGFLYKINIEKKNILEKYYLGGMPNCMLYNGDDLLFISDALKNCVTVFDYKKGKIIKNISVGLEPNGLILV</sequence>
<dbReference type="Gene3D" id="2.130.10.10">
    <property type="entry name" value="YVTN repeat-like/Quinoprotein amine dehydrogenase"/>
    <property type="match status" value="2"/>
</dbReference>
<protein>
    <submittedName>
        <fullName evidence="1">40-residue YVTN family beta-propeller repeat-containing protein</fullName>
    </submittedName>
</protein>
<dbReference type="PANTHER" id="PTHR47197">
    <property type="entry name" value="PROTEIN NIRF"/>
    <property type="match status" value="1"/>
</dbReference>
<evidence type="ECO:0000313" key="1">
    <source>
        <dbReference type="EMBL" id="SHH23071.1"/>
    </source>
</evidence>
<proteinExistence type="predicted"/>
<gene>
    <name evidence="1" type="ORF">SAMN02745135_00137</name>
</gene>
<reference evidence="2" key="1">
    <citation type="submission" date="2016-11" db="EMBL/GenBank/DDBJ databases">
        <authorList>
            <person name="Varghese N."/>
            <person name="Submissions S."/>
        </authorList>
    </citation>
    <scope>NUCLEOTIDE SEQUENCE [LARGE SCALE GENOMIC DNA]</scope>
    <source>
        <strain evidence="2">DSM 13643</strain>
    </source>
</reference>
<dbReference type="InterPro" id="IPR015943">
    <property type="entry name" value="WD40/YVTN_repeat-like_dom_sf"/>
</dbReference>
<keyword evidence="2" id="KW-1185">Reference proteome</keyword>
<dbReference type="RefSeq" id="WP_073194593.1">
    <property type="nucleotide sequence ID" value="NZ_FQXO01000005.1"/>
</dbReference>
<dbReference type="PANTHER" id="PTHR47197:SF3">
    <property type="entry name" value="DIHYDRO-HEME D1 DEHYDROGENASE"/>
    <property type="match status" value="1"/>
</dbReference>
<accession>A0A1M5R9Z4</accession>
<evidence type="ECO:0000313" key="2">
    <source>
        <dbReference type="Proteomes" id="UP000183967"/>
    </source>
</evidence>
<organism evidence="1 2">
    <name type="scientific">Caloranaerobacter azorensis DSM 13643</name>
    <dbReference type="NCBI Taxonomy" id="1121264"/>
    <lineage>
        <taxon>Bacteria</taxon>
        <taxon>Bacillati</taxon>
        <taxon>Bacillota</taxon>
        <taxon>Tissierellia</taxon>
        <taxon>Tissierellales</taxon>
        <taxon>Thermohalobacteraceae</taxon>
        <taxon>Caloranaerobacter</taxon>
    </lineage>
</organism>
<dbReference type="AlphaFoldDB" id="A0A1M5R9Z4"/>
<dbReference type="OrthoDB" id="1706639at2"/>
<dbReference type="InterPro" id="IPR011044">
    <property type="entry name" value="Quino_amine_DH_bsu"/>
</dbReference>
<dbReference type="Proteomes" id="UP000183967">
    <property type="component" value="Unassembled WGS sequence"/>
</dbReference>
<dbReference type="EMBL" id="FQXO01000005">
    <property type="protein sequence ID" value="SHH23071.1"/>
    <property type="molecule type" value="Genomic_DNA"/>
</dbReference>
<dbReference type="SUPFAM" id="SSF50969">
    <property type="entry name" value="YVTN repeat-like/Quinoprotein amine dehydrogenase"/>
    <property type="match status" value="1"/>
</dbReference>
<name>A0A1M5R9Z4_9FIRM</name>